<accession>A0A8H6XQC8</accession>
<feature type="region of interest" description="Disordered" evidence="1">
    <location>
        <begin position="281"/>
        <end position="305"/>
    </location>
</feature>
<dbReference type="GO" id="GO:0007166">
    <property type="term" value="P:cell surface receptor signaling pathway"/>
    <property type="evidence" value="ECO:0007669"/>
    <property type="project" value="InterPro"/>
</dbReference>
<gene>
    <name evidence="2" type="ORF">MVEN_01573500</name>
</gene>
<evidence type="ECO:0000256" key="1">
    <source>
        <dbReference type="SAM" id="MobiDB-lite"/>
    </source>
</evidence>
<feature type="compositionally biased region" description="Low complexity" evidence="1">
    <location>
        <begin position="219"/>
        <end position="231"/>
    </location>
</feature>
<feature type="compositionally biased region" description="Polar residues" evidence="1">
    <location>
        <begin position="209"/>
        <end position="218"/>
    </location>
</feature>
<reference evidence="2" key="1">
    <citation type="submission" date="2020-05" db="EMBL/GenBank/DDBJ databases">
        <title>Mycena genomes resolve the evolution of fungal bioluminescence.</title>
        <authorList>
            <person name="Tsai I.J."/>
        </authorList>
    </citation>
    <scope>NUCLEOTIDE SEQUENCE</scope>
    <source>
        <strain evidence="2">CCC161011</strain>
    </source>
</reference>
<feature type="compositionally biased region" description="Low complexity" evidence="1">
    <location>
        <begin position="283"/>
        <end position="298"/>
    </location>
</feature>
<sequence>MGPPRRAKVDTGLAIVVEWGPIVANIAQFAPFPYAAQLITLTMSVLATIQRVRDNKAAFKQLADDLRDLVRAVLEARVVSVEMEQILEKLASVLVEINDFVLEHISHNRVRRMMMSMMDASKIQDYRLHIKQALDLFMLQSQIGIHEKVTQISMVLESILDVSTHPQMSSSRAVRFQNSTPSVASSTRMKDGGMDVPRRPDNLADAPSLSLNDFTTHQSSTSTVIESHSSVPSIVPQRHGRPDVQLRPSEPGPVGSVDRPQRHCSLESVFAPPETLLSRAIDSSSPLPSASAPVSSGAITHDADTTNRIPDDLYRNVEQNPHLRSILGVIIVFQETPSVLQVSRVLGLQWTDVRTELKPILRYFDGLDTTINYNSNVRLRQPLKEEVLQLIGTSQKYHGLVAQWCLVGPTPDARDVFYAADFWDYHVRNANASTDLYNALRNSKRPMNPTSRSKLPGIIDWLEKNGGAEAADFLSMFREHGNKAPQPVTIMGGTLSMRF</sequence>
<dbReference type="Proteomes" id="UP000620124">
    <property type="component" value="Unassembled WGS sequence"/>
</dbReference>
<feature type="compositionally biased region" description="Basic and acidic residues" evidence="1">
    <location>
        <begin position="188"/>
        <end position="202"/>
    </location>
</feature>
<keyword evidence="3" id="KW-1185">Reference proteome</keyword>
<dbReference type="AlphaFoldDB" id="A0A8H6XQC8"/>
<feature type="compositionally biased region" description="Polar residues" evidence="1">
    <location>
        <begin position="170"/>
        <end position="187"/>
    </location>
</feature>
<dbReference type="InterPro" id="IPR036537">
    <property type="entry name" value="Adaptor_Cbl_N_dom_sf"/>
</dbReference>
<dbReference type="OrthoDB" id="192148at2759"/>
<dbReference type="EMBL" id="JACAZI010000013">
    <property type="protein sequence ID" value="KAF7345548.1"/>
    <property type="molecule type" value="Genomic_DNA"/>
</dbReference>
<name>A0A8H6XQC8_9AGAR</name>
<comment type="caution">
    <text evidence="2">The sequence shown here is derived from an EMBL/GenBank/DDBJ whole genome shotgun (WGS) entry which is preliminary data.</text>
</comment>
<evidence type="ECO:0000313" key="3">
    <source>
        <dbReference type="Proteomes" id="UP000620124"/>
    </source>
</evidence>
<dbReference type="CDD" id="cd21037">
    <property type="entry name" value="MLKL_NTD"/>
    <property type="match status" value="1"/>
</dbReference>
<dbReference type="Gene3D" id="1.20.930.20">
    <property type="entry name" value="Adaptor protein Cbl, N-terminal domain"/>
    <property type="match status" value="1"/>
</dbReference>
<dbReference type="InterPro" id="IPR059179">
    <property type="entry name" value="MLKL-like_MCAfunc"/>
</dbReference>
<feature type="region of interest" description="Disordered" evidence="1">
    <location>
        <begin position="170"/>
        <end position="260"/>
    </location>
</feature>
<evidence type="ECO:0000313" key="2">
    <source>
        <dbReference type="EMBL" id="KAF7345548.1"/>
    </source>
</evidence>
<protein>
    <submittedName>
        <fullName evidence="2">Uncharacterized protein</fullName>
    </submittedName>
</protein>
<proteinExistence type="predicted"/>
<organism evidence="2 3">
    <name type="scientific">Mycena venus</name>
    <dbReference type="NCBI Taxonomy" id="2733690"/>
    <lineage>
        <taxon>Eukaryota</taxon>
        <taxon>Fungi</taxon>
        <taxon>Dikarya</taxon>
        <taxon>Basidiomycota</taxon>
        <taxon>Agaricomycotina</taxon>
        <taxon>Agaricomycetes</taxon>
        <taxon>Agaricomycetidae</taxon>
        <taxon>Agaricales</taxon>
        <taxon>Marasmiineae</taxon>
        <taxon>Mycenaceae</taxon>
        <taxon>Mycena</taxon>
    </lineage>
</organism>